<dbReference type="GO" id="GO:0017004">
    <property type="term" value="P:cytochrome complex assembly"/>
    <property type="evidence" value="ECO:0007669"/>
    <property type="project" value="UniProtKB-KW"/>
</dbReference>
<evidence type="ECO:0000313" key="16">
    <source>
        <dbReference type="Proteomes" id="UP000749453"/>
    </source>
</evidence>
<proteinExistence type="inferred from homology"/>
<keyword evidence="11 12" id="KW-0472">Membrane</keyword>
<feature type="region of interest" description="Disordered" evidence="13">
    <location>
        <begin position="38"/>
        <end position="63"/>
    </location>
</feature>
<dbReference type="Proteomes" id="UP000749453">
    <property type="component" value="Unassembled WGS sequence"/>
</dbReference>
<dbReference type="EMBL" id="JAFFTB010000005">
    <property type="protein sequence ID" value="MBM9937045.1"/>
    <property type="molecule type" value="Genomic_DNA"/>
</dbReference>
<dbReference type="Pfam" id="PF04995">
    <property type="entry name" value="CcmD"/>
    <property type="match status" value="1"/>
</dbReference>
<comment type="function">
    <text evidence="1 12">Required for the export of heme to the periplasm for the biogenesis of c-type cytochromes.</text>
</comment>
<dbReference type="InterPro" id="IPR007078">
    <property type="entry name" value="Haem_export_protD_CcmD"/>
</dbReference>
<keyword evidence="6 12" id="KW-1003">Cell membrane</keyword>
<reference evidence="14" key="2">
    <citation type="submission" date="2021-01" db="EMBL/GenBank/DDBJ databases">
        <authorList>
            <person name="Yu Y."/>
        </authorList>
    </citation>
    <scope>NUCLEOTIDE SEQUENCE</scope>
    <source>
        <strain evidence="14">As-5</strain>
        <strain evidence="15">As-6</strain>
    </source>
</reference>
<accession>A0AAW4GFC1</accession>
<evidence type="ECO:0000256" key="2">
    <source>
        <dbReference type="ARBA" id="ARBA00004377"/>
    </source>
</evidence>
<dbReference type="EMBL" id="JAFFTA010000010">
    <property type="protein sequence ID" value="MBM9913133.1"/>
    <property type="molecule type" value="Genomic_DNA"/>
</dbReference>
<name>A0AAW4GFC1_9GAMM</name>
<evidence type="ECO:0000256" key="4">
    <source>
        <dbReference type="ARBA" id="ARBA00016461"/>
    </source>
</evidence>
<comment type="similarity">
    <text evidence="3 12">Belongs to the CcmD/CycX/HelD family.</text>
</comment>
<sequence length="63" mass="6973">MTHLPFVIGAYAVFVLVLGADALGSWLRLRAARRQAQSRQQRQQARQAAQQVTAPALSAELER</sequence>
<dbReference type="Proteomes" id="UP000784064">
    <property type="component" value="Unassembled WGS sequence"/>
</dbReference>
<keyword evidence="10 12" id="KW-1133">Transmembrane helix</keyword>
<evidence type="ECO:0000313" key="17">
    <source>
        <dbReference type="Proteomes" id="UP000784064"/>
    </source>
</evidence>
<feature type="compositionally biased region" description="Low complexity" evidence="13">
    <location>
        <begin position="38"/>
        <end position="51"/>
    </location>
</feature>
<comment type="caution">
    <text evidence="14">The sequence shown here is derived from an EMBL/GenBank/DDBJ whole genome shotgun (WGS) entry which is preliminary data.</text>
</comment>
<dbReference type="GO" id="GO:0015886">
    <property type="term" value="P:heme transport"/>
    <property type="evidence" value="ECO:0007669"/>
    <property type="project" value="InterPro"/>
</dbReference>
<feature type="transmembrane region" description="Helical" evidence="12">
    <location>
        <begin position="6"/>
        <end position="29"/>
    </location>
</feature>
<protein>
    <recommendedName>
        <fullName evidence="4 12">Heme exporter protein D</fullName>
    </recommendedName>
</protein>
<evidence type="ECO:0000256" key="13">
    <source>
        <dbReference type="SAM" id="MobiDB-lite"/>
    </source>
</evidence>
<keyword evidence="5 12" id="KW-0813">Transport</keyword>
<evidence type="ECO:0000313" key="14">
    <source>
        <dbReference type="EMBL" id="MBM9913133.1"/>
    </source>
</evidence>
<dbReference type="RefSeq" id="WP_100460628.1">
    <property type="nucleotide sequence ID" value="NZ_BRFG01000004.1"/>
</dbReference>
<evidence type="ECO:0000256" key="8">
    <source>
        <dbReference type="ARBA" id="ARBA00022692"/>
    </source>
</evidence>
<keyword evidence="9 12" id="KW-0201">Cytochrome c-type biogenesis</keyword>
<evidence type="ECO:0000256" key="7">
    <source>
        <dbReference type="ARBA" id="ARBA00022519"/>
    </source>
</evidence>
<evidence type="ECO:0000256" key="11">
    <source>
        <dbReference type="ARBA" id="ARBA00023136"/>
    </source>
</evidence>
<dbReference type="AlphaFoldDB" id="A0AAW4GFC1"/>
<evidence type="ECO:0000256" key="3">
    <source>
        <dbReference type="ARBA" id="ARBA00008741"/>
    </source>
</evidence>
<evidence type="ECO:0000313" key="15">
    <source>
        <dbReference type="EMBL" id="MBM9937045.1"/>
    </source>
</evidence>
<keyword evidence="7 12" id="KW-0997">Cell inner membrane</keyword>
<evidence type="ECO:0000256" key="6">
    <source>
        <dbReference type="ARBA" id="ARBA00022475"/>
    </source>
</evidence>
<dbReference type="NCBIfam" id="TIGR03141">
    <property type="entry name" value="cytochro_ccmD"/>
    <property type="match status" value="1"/>
</dbReference>
<evidence type="ECO:0000256" key="1">
    <source>
        <dbReference type="ARBA" id="ARBA00002442"/>
    </source>
</evidence>
<comment type="subcellular location">
    <subcellularLocation>
        <location evidence="2 12">Cell inner membrane</location>
        <topology evidence="2 12">Single-pass membrane protein</topology>
    </subcellularLocation>
</comment>
<keyword evidence="16" id="KW-1185">Reference proteome</keyword>
<keyword evidence="8 12" id="KW-0812">Transmembrane</keyword>
<reference evidence="16" key="1">
    <citation type="submission" date="2021-01" db="EMBL/GenBank/DDBJ databases">
        <title>Stenotrophomonas maltophilia.</title>
        <authorList>
            <person name="Yu Y."/>
        </authorList>
    </citation>
    <scope>NUCLEOTIDE SEQUENCE [LARGE SCALE GENOMIC DNA]</scope>
    <source>
        <strain evidence="16">As-6</strain>
    </source>
</reference>
<evidence type="ECO:0000256" key="10">
    <source>
        <dbReference type="ARBA" id="ARBA00022989"/>
    </source>
</evidence>
<evidence type="ECO:0000256" key="5">
    <source>
        <dbReference type="ARBA" id="ARBA00022448"/>
    </source>
</evidence>
<evidence type="ECO:0000256" key="9">
    <source>
        <dbReference type="ARBA" id="ARBA00022748"/>
    </source>
</evidence>
<organism evidence="14 17">
    <name type="scientific">Stenotrophomonas lactitubi</name>
    <dbReference type="NCBI Taxonomy" id="2045214"/>
    <lineage>
        <taxon>Bacteria</taxon>
        <taxon>Pseudomonadati</taxon>
        <taxon>Pseudomonadota</taxon>
        <taxon>Gammaproteobacteria</taxon>
        <taxon>Lysobacterales</taxon>
        <taxon>Lysobacteraceae</taxon>
        <taxon>Stenotrophomonas</taxon>
    </lineage>
</organism>
<dbReference type="GO" id="GO:0005886">
    <property type="term" value="C:plasma membrane"/>
    <property type="evidence" value="ECO:0007669"/>
    <property type="project" value="UniProtKB-SubCell"/>
</dbReference>
<evidence type="ECO:0000256" key="12">
    <source>
        <dbReference type="RuleBase" id="RU363101"/>
    </source>
</evidence>
<gene>
    <name evidence="14" type="primary">ccmD</name>
    <name evidence="14" type="ORF">JJW18_06595</name>
    <name evidence="15" type="ORF">JJW19_02720</name>
</gene>